<comment type="caution">
    <text evidence="1">The sequence shown here is derived from an EMBL/GenBank/DDBJ whole genome shotgun (WGS) entry which is preliminary data.</text>
</comment>
<evidence type="ECO:0000313" key="1">
    <source>
        <dbReference type="EMBL" id="GFU07367.1"/>
    </source>
</evidence>
<reference evidence="1" key="1">
    <citation type="submission" date="2020-08" db="EMBL/GenBank/DDBJ databases">
        <title>Multicomponent nature underlies the extraordinary mechanical properties of spider dragline silk.</title>
        <authorList>
            <person name="Kono N."/>
            <person name="Nakamura H."/>
            <person name="Mori M."/>
            <person name="Yoshida Y."/>
            <person name="Ohtoshi R."/>
            <person name="Malay A.D."/>
            <person name="Moran D.A.P."/>
            <person name="Tomita M."/>
            <person name="Numata K."/>
            <person name="Arakawa K."/>
        </authorList>
    </citation>
    <scope>NUCLEOTIDE SEQUENCE</scope>
</reference>
<keyword evidence="2" id="KW-1185">Reference proteome</keyword>
<dbReference type="Proteomes" id="UP000887013">
    <property type="component" value="Unassembled WGS sequence"/>
</dbReference>
<name>A0A8X6Q854_NEPPI</name>
<sequence length="109" mass="12295">MAHTSIPPPKNAQISRMKFKATLIAFFDVHYEFVPLGQTVEGTCSLLGSAEKIEVKRQPSEAWHCRQSVASSWQCTFYTYFVVNNYVTSNGIVILFQPSPPLQYRFGCG</sequence>
<protein>
    <submittedName>
        <fullName evidence="1">Uncharacterized protein</fullName>
    </submittedName>
</protein>
<dbReference type="EMBL" id="BMAW01077645">
    <property type="protein sequence ID" value="GFU07367.1"/>
    <property type="molecule type" value="Genomic_DNA"/>
</dbReference>
<organism evidence="1 2">
    <name type="scientific">Nephila pilipes</name>
    <name type="common">Giant wood spider</name>
    <name type="synonym">Nephila maculata</name>
    <dbReference type="NCBI Taxonomy" id="299642"/>
    <lineage>
        <taxon>Eukaryota</taxon>
        <taxon>Metazoa</taxon>
        <taxon>Ecdysozoa</taxon>
        <taxon>Arthropoda</taxon>
        <taxon>Chelicerata</taxon>
        <taxon>Arachnida</taxon>
        <taxon>Araneae</taxon>
        <taxon>Araneomorphae</taxon>
        <taxon>Entelegynae</taxon>
        <taxon>Araneoidea</taxon>
        <taxon>Nephilidae</taxon>
        <taxon>Nephila</taxon>
    </lineage>
</organism>
<accession>A0A8X6Q854</accession>
<gene>
    <name evidence="1" type="ORF">NPIL_583391</name>
</gene>
<dbReference type="AlphaFoldDB" id="A0A8X6Q854"/>
<evidence type="ECO:0000313" key="2">
    <source>
        <dbReference type="Proteomes" id="UP000887013"/>
    </source>
</evidence>
<proteinExistence type="predicted"/>